<dbReference type="Proteomes" id="UP000033562">
    <property type="component" value="Unassembled WGS sequence"/>
</dbReference>
<protein>
    <submittedName>
        <fullName evidence="1">Uncharacterized protein</fullName>
    </submittedName>
</protein>
<dbReference type="OrthoDB" id="9807064at2"/>
<organism evidence="1 2">
    <name type="scientific">Candidatus Neoehrlichia procyonis str. RAC413</name>
    <dbReference type="NCBI Taxonomy" id="1359163"/>
    <lineage>
        <taxon>Bacteria</taxon>
        <taxon>Pseudomonadati</taxon>
        <taxon>Pseudomonadota</taxon>
        <taxon>Alphaproteobacteria</taxon>
        <taxon>Rickettsiales</taxon>
        <taxon>Anaplasmataceae</taxon>
        <taxon>Candidatus Neoehrlichia</taxon>
    </lineage>
</organism>
<sequence>MWLKKAYLLDLPIQIKTYDQKIYSGIFSIIDKEGNIIIKNDSETLKIGYGEIF</sequence>
<dbReference type="STRING" id="1359163.NLO413_0001"/>
<dbReference type="RefSeq" id="WP_156965543.1">
    <property type="nucleotide sequence ID" value="NZ_LANX01000001.1"/>
</dbReference>
<dbReference type="AlphaFoldDB" id="A0A0F3NLJ8"/>
<accession>A0A0F3NLJ8</accession>
<keyword evidence="2" id="KW-1185">Reference proteome</keyword>
<dbReference type="EMBL" id="LANX01000001">
    <property type="protein sequence ID" value="KJV68641.1"/>
    <property type="molecule type" value="Genomic_DNA"/>
</dbReference>
<comment type="caution">
    <text evidence="1">The sequence shown here is derived from an EMBL/GenBank/DDBJ whole genome shotgun (WGS) entry which is preliminary data.</text>
</comment>
<evidence type="ECO:0000313" key="2">
    <source>
        <dbReference type="Proteomes" id="UP000033562"/>
    </source>
</evidence>
<evidence type="ECO:0000313" key="1">
    <source>
        <dbReference type="EMBL" id="KJV68641.1"/>
    </source>
</evidence>
<dbReference type="SUPFAM" id="SSF50182">
    <property type="entry name" value="Sm-like ribonucleoproteins"/>
    <property type="match status" value="1"/>
</dbReference>
<gene>
    <name evidence="1" type="ORF">NLO413_0001</name>
</gene>
<reference evidence="1 2" key="1">
    <citation type="submission" date="2015-02" db="EMBL/GenBank/DDBJ databases">
        <title>Genome Sequencing of Rickettsiales.</title>
        <authorList>
            <person name="Daugherty S.C."/>
            <person name="Su Q."/>
            <person name="Abolude K."/>
            <person name="Beier-Sexton M."/>
            <person name="Carlyon J.A."/>
            <person name="Carter R."/>
            <person name="Day N.P."/>
            <person name="Dumler S.J."/>
            <person name="Dyachenko V."/>
            <person name="Godinez A."/>
            <person name="Kurtti T.J."/>
            <person name="Lichay M."/>
            <person name="Mullins K.E."/>
            <person name="Ott S."/>
            <person name="Pappas-Brown V."/>
            <person name="Paris D.H."/>
            <person name="Patel P."/>
            <person name="Richards A.L."/>
            <person name="Sadzewicz L."/>
            <person name="Sears K."/>
            <person name="Seidman D."/>
            <person name="Sengamalay N."/>
            <person name="Stenos J."/>
            <person name="Tallon L.J."/>
            <person name="Vincent G."/>
            <person name="Fraser C.M."/>
            <person name="Munderloh U."/>
            <person name="Dunning-Hotopp J.C."/>
        </authorList>
    </citation>
    <scope>NUCLEOTIDE SEQUENCE [LARGE SCALE GENOMIC DNA]</scope>
    <source>
        <strain evidence="1 2">RAC413</strain>
    </source>
</reference>
<dbReference type="InterPro" id="IPR010920">
    <property type="entry name" value="LSM_dom_sf"/>
</dbReference>
<proteinExistence type="predicted"/>
<name>A0A0F3NLJ8_9RICK</name>